<proteinExistence type="predicted"/>
<accession>A0ACB7IR70</accession>
<keyword evidence="2" id="KW-1185">Reference proteome</keyword>
<gene>
    <name evidence="1" type="ORF">CCMSSC00406_0007179</name>
</gene>
<reference evidence="1 2" key="1">
    <citation type="journal article" date="2021" name="Appl. Environ. Microbiol.">
        <title>Genetic linkage and physical mapping for an oyster mushroom Pleurotus cornucopiae and QTL analysis for the trait cap color.</title>
        <authorList>
            <person name="Zhang Y."/>
            <person name="Gao W."/>
            <person name="Sonnenberg A."/>
            <person name="Chen Q."/>
            <person name="Zhang J."/>
            <person name="Huang C."/>
        </authorList>
    </citation>
    <scope>NUCLEOTIDE SEQUENCE [LARGE SCALE GENOMIC DNA]</scope>
    <source>
        <strain evidence="1">CCMSSC00406</strain>
    </source>
</reference>
<organism evidence="1 2">
    <name type="scientific">Pleurotus cornucopiae</name>
    <name type="common">Cornucopia mushroom</name>
    <dbReference type="NCBI Taxonomy" id="5321"/>
    <lineage>
        <taxon>Eukaryota</taxon>
        <taxon>Fungi</taxon>
        <taxon>Dikarya</taxon>
        <taxon>Basidiomycota</taxon>
        <taxon>Agaricomycotina</taxon>
        <taxon>Agaricomycetes</taxon>
        <taxon>Agaricomycetidae</taxon>
        <taxon>Agaricales</taxon>
        <taxon>Pleurotineae</taxon>
        <taxon>Pleurotaceae</taxon>
        <taxon>Pleurotus</taxon>
    </lineage>
</organism>
<evidence type="ECO:0000313" key="1">
    <source>
        <dbReference type="EMBL" id="KAG9220126.1"/>
    </source>
</evidence>
<dbReference type="Proteomes" id="UP000824881">
    <property type="component" value="Unassembled WGS sequence"/>
</dbReference>
<evidence type="ECO:0000313" key="2">
    <source>
        <dbReference type="Proteomes" id="UP000824881"/>
    </source>
</evidence>
<dbReference type="EMBL" id="WQMT02000008">
    <property type="protein sequence ID" value="KAG9220126.1"/>
    <property type="molecule type" value="Genomic_DNA"/>
</dbReference>
<protein>
    <submittedName>
        <fullName evidence="1">Uncharacterized protein</fullName>
    </submittedName>
</protein>
<sequence length="422" mass="46782">MGGLVVKKVLRYVLNPSIMADILQALLLARELEADGQYKAILNSVRGVVFIGTPHRGGNGVDGAKFIANFVRAFNVDVRYDLISSLRPASTDLFDLSNSFGRLLADRNHIKIATLYETKKTRIGWPVVGKRVWIVDEQSAILGVAGERRLSINTNHTDLIKFSHAADTSLSSTVQIVEEFCSNQSFGMASSTTTLNGPIPAAQGLYNPANVSLVSSEDPVVHMGSPGPEGSLIQDTPLRRQSTRTLMPPSGTSFWSVEHIPLFSGSRIYDEDKAYWMTLDWACECYVFTTNQTPDSHNFSNGGGAFYILFKHRGQINSTLYPHYQNFKLQIETTSSDTTPITHMPSYSTKNSSNEWTTTINYKQPMQMFRNNGQQMFTHVASYNDTYQLEKMNQYGGVVDGKVEVCLDADPGSRVGVEVYLA</sequence>
<comment type="caution">
    <text evidence="1">The sequence shown here is derived from an EMBL/GenBank/DDBJ whole genome shotgun (WGS) entry which is preliminary data.</text>
</comment>
<name>A0ACB7IR70_PLECO</name>